<feature type="transmembrane region" description="Helical" evidence="1">
    <location>
        <begin position="32"/>
        <end position="50"/>
    </location>
</feature>
<reference evidence="2 3" key="1">
    <citation type="submission" date="2018-11" db="EMBL/GenBank/DDBJ databases">
        <title>Flavobacterium sp. nov., YIM 102796 draft genome.</title>
        <authorList>
            <person name="Li G."/>
            <person name="Jiang Y."/>
        </authorList>
    </citation>
    <scope>NUCLEOTIDE SEQUENCE [LARGE SCALE GENOMIC DNA]</scope>
    <source>
        <strain evidence="2 3">YIM 102796</strain>
    </source>
</reference>
<evidence type="ECO:0008006" key="4">
    <source>
        <dbReference type="Google" id="ProtNLM"/>
    </source>
</evidence>
<dbReference type="Proteomes" id="UP000268372">
    <property type="component" value="Unassembled WGS sequence"/>
</dbReference>
<keyword evidence="1" id="KW-0472">Membrane</keyword>
<feature type="transmembrane region" description="Helical" evidence="1">
    <location>
        <begin position="7"/>
        <end position="26"/>
    </location>
</feature>
<keyword evidence="1" id="KW-1133">Transmembrane helix</keyword>
<name>A0A3P1B2G9_9FLAO</name>
<evidence type="ECO:0000256" key="1">
    <source>
        <dbReference type="SAM" id="Phobius"/>
    </source>
</evidence>
<evidence type="ECO:0000313" key="2">
    <source>
        <dbReference type="EMBL" id="RRA94862.1"/>
    </source>
</evidence>
<keyword evidence="3" id="KW-1185">Reference proteome</keyword>
<evidence type="ECO:0000313" key="3">
    <source>
        <dbReference type="Proteomes" id="UP000268372"/>
    </source>
</evidence>
<gene>
    <name evidence="2" type="ORF">EG242_07530</name>
</gene>
<accession>A0A3P1B2G9</accession>
<keyword evidence="1" id="KW-0812">Transmembrane</keyword>
<sequence>MKENLSYIIGALIVYFLMGLLLSYVTLQLIDWKFVATWTVLMTFFDFLIIRKIRTYFTNKYNKNGS</sequence>
<organism evidence="2 3">
    <name type="scientific">Paenimyroides viscosum</name>
    <dbReference type="NCBI Taxonomy" id="2488729"/>
    <lineage>
        <taxon>Bacteria</taxon>
        <taxon>Pseudomonadati</taxon>
        <taxon>Bacteroidota</taxon>
        <taxon>Flavobacteriia</taxon>
        <taxon>Flavobacteriales</taxon>
        <taxon>Flavobacteriaceae</taxon>
        <taxon>Paenimyroides</taxon>
    </lineage>
</organism>
<comment type="caution">
    <text evidence="2">The sequence shown here is derived from an EMBL/GenBank/DDBJ whole genome shotgun (WGS) entry which is preliminary data.</text>
</comment>
<dbReference type="AlphaFoldDB" id="A0A3P1B2G9"/>
<proteinExistence type="predicted"/>
<dbReference type="RefSeq" id="WP_124899286.1">
    <property type="nucleotide sequence ID" value="NZ_RQTJ01000013.1"/>
</dbReference>
<dbReference type="EMBL" id="RQTJ01000013">
    <property type="protein sequence ID" value="RRA94862.1"/>
    <property type="molecule type" value="Genomic_DNA"/>
</dbReference>
<protein>
    <recommendedName>
        <fullName evidence="4">DUF4305 domain-containing protein</fullName>
    </recommendedName>
</protein>
<dbReference type="OrthoDB" id="1376697at2"/>